<keyword evidence="1" id="KW-1133">Transmembrane helix</keyword>
<protein>
    <recommendedName>
        <fullName evidence="4">DUF3093 domain-containing protein</fullName>
    </recommendedName>
</protein>
<organism evidence="2 3">
    <name type="scientific">Falsarthrobacter nasiphocae</name>
    <dbReference type="NCBI Taxonomy" id="189863"/>
    <lineage>
        <taxon>Bacteria</taxon>
        <taxon>Bacillati</taxon>
        <taxon>Actinomycetota</taxon>
        <taxon>Actinomycetes</taxon>
        <taxon>Micrococcales</taxon>
        <taxon>Micrococcaceae</taxon>
        <taxon>Falsarthrobacter</taxon>
    </lineage>
</organism>
<dbReference type="Pfam" id="PF11292">
    <property type="entry name" value="DUF3093"/>
    <property type="match status" value="1"/>
</dbReference>
<evidence type="ECO:0000313" key="3">
    <source>
        <dbReference type="Proteomes" id="UP001247307"/>
    </source>
</evidence>
<reference evidence="2" key="1">
    <citation type="submission" date="2023-07" db="EMBL/GenBank/DDBJ databases">
        <title>Sequencing the genomes of 1000 actinobacteria strains.</title>
        <authorList>
            <person name="Klenk H.-P."/>
        </authorList>
    </citation>
    <scope>NUCLEOTIDE SEQUENCE</scope>
    <source>
        <strain evidence="2">DSM 13988</strain>
    </source>
</reference>
<dbReference type="RefSeq" id="WP_309848854.1">
    <property type="nucleotide sequence ID" value="NZ_BAAAIU010000004.1"/>
</dbReference>
<feature type="transmembrane region" description="Helical" evidence="1">
    <location>
        <begin position="20"/>
        <end position="39"/>
    </location>
</feature>
<evidence type="ECO:0000256" key="1">
    <source>
        <dbReference type="SAM" id="Phobius"/>
    </source>
</evidence>
<dbReference type="Proteomes" id="UP001247307">
    <property type="component" value="Unassembled WGS sequence"/>
</dbReference>
<sequence length="165" mass="17738">MTTPSRPRVLFAEKLRPSWWIWTFCAVFASAWILVFQPVSLGLGVVVGAAIFAALGIILIVTTPEVVVTESRVRAGRASIEPRHLARPEALGPEAATKARGTEFNALSYQCLRGWIQPLVRVQVVDPQDPTPSWLISSRRPNELAAALEQAAAADSEAAGGPAGR</sequence>
<keyword evidence="3" id="KW-1185">Reference proteome</keyword>
<proteinExistence type="predicted"/>
<keyword evidence="1" id="KW-0472">Membrane</keyword>
<dbReference type="AlphaFoldDB" id="A0AAE3YFW1"/>
<name>A0AAE3YFW1_9MICC</name>
<gene>
    <name evidence="2" type="ORF">J2S35_000206</name>
</gene>
<evidence type="ECO:0008006" key="4">
    <source>
        <dbReference type="Google" id="ProtNLM"/>
    </source>
</evidence>
<keyword evidence="1" id="KW-0812">Transmembrane</keyword>
<feature type="transmembrane region" description="Helical" evidence="1">
    <location>
        <begin position="45"/>
        <end position="68"/>
    </location>
</feature>
<evidence type="ECO:0000313" key="2">
    <source>
        <dbReference type="EMBL" id="MDR6891266.1"/>
    </source>
</evidence>
<dbReference type="InterPro" id="IPR021443">
    <property type="entry name" value="DUF3093"/>
</dbReference>
<accession>A0AAE3YFW1</accession>
<comment type="caution">
    <text evidence="2">The sequence shown here is derived from an EMBL/GenBank/DDBJ whole genome shotgun (WGS) entry which is preliminary data.</text>
</comment>
<dbReference type="EMBL" id="JAVDUI010000001">
    <property type="protein sequence ID" value="MDR6891266.1"/>
    <property type="molecule type" value="Genomic_DNA"/>
</dbReference>